<name>A0A8H8QUN0_9HELO</name>
<evidence type="ECO:0000313" key="3">
    <source>
        <dbReference type="EMBL" id="TVY23113.1"/>
    </source>
</evidence>
<dbReference type="Gene3D" id="2.30.29.30">
    <property type="entry name" value="Pleckstrin-homology domain (PH domain)/Phosphotyrosine-binding domain (PTB)"/>
    <property type="match status" value="2"/>
</dbReference>
<dbReference type="PROSITE" id="PS50003">
    <property type="entry name" value="PH_DOMAIN"/>
    <property type="match status" value="2"/>
</dbReference>
<dbReference type="FunFam" id="2.30.29.30:FF:000286">
    <property type="entry name" value="PH-protein kinase domain containing protein"/>
    <property type="match status" value="1"/>
</dbReference>
<dbReference type="SMART" id="SM00233">
    <property type="entry name" value="PH"/>
    <property type="match status" value="2"/>
</dbReference>
<gene>
    <name evidence="3" type="ORF">LHYA1_G008104</name>
</gene>
<dbReference type="RefSeq" id="XP_031001901.1">
    <property type="nucleotide sequence ID" value="XM_031153025.1"/>
</dbReference>
<dbReference type="InterPro" id="IPR051707">
    <property type="entry name" value="PI-Interact_SigTrans_Reg"/>
</dbReference>
<dbReference type="InterPro" id="IPR001849">
    <property type="entry name" value="PH_domain"/>
</dbReference>
<evidence type="ECO:0000256" key="1">
    <source>
        <dbReference type="SAM" id="MobiDB-lite"/>
    </source>
</evidence>
<dbReference type="CDD" id="cd13298">
    <property type="entry name" value="PH1_PH_fungal"/>
    <property type="match status" value="1"/>
</dbReference>
<comment type="caution">
    <text evidence="3">The sequence shown here is derived from an EMBL/GenBank/DDBJ whole genome shotgun (WGS) entry which is preliminary data.</text>
</comment>
<dbReference type="InterPro" id="IPR011993">
    <property type="entry name" value="PH-like_dom_sf"/>
</dbReference>
<accession>A0A8H8QUN0</accession>
<proteinExistence type="predicted"/>
<dbReference type="PANTHER" id="PTHR14336">
    <property type="entry name" value="TANDEM PH DOMAIN CONTAINING PROTEIN"/>
    <property type="match status" value="1"/>
</dbReference>
<feature type="region of interest" description="Disordered" evidence="1">
    <location>
        <begin position="216"/>
        <end position="245"/>
    </location>
</feature>
<dbReference type="AlphaFoldDB" id="A0A8H8QUN0"/>
<dbReference type="GeneID" id="41988302"/>
<feature type="domain" description="PH" evidence="2">
    <location>
        <begin position="80"/>
        <end position="177"/>
    </location>
</feature>
<feature type="compositionally biased region" description="Low complexity" evidence="1">
    <location>
        <begin position="1"/>
        <end position="19"/>
    </location>
</feature>
<dbReference type="PANTHER" id="PTHR14336:SF15">
    <property type="entry name" value="DUAL ADAPTER FOR PHOSPHOTYROSINE AND 3-PHOSPHOTYROSINE AND 3-PHOSPHOINOSITIDE"/>
    <property type="match status" value="1"/>
</dbReference>
<dbReference type="EMBL" id="QGMH01000203">
    <property type="protein sequence ID" value="TVY23113.1"/>
    <property type="molecule type" value="Genomic_DNA"/>
</dbReference>
<dbReference type="SUPFAM" id="SSF50729">
    <property type="entry name" value="PH domain-like"/>
    <property type="match status" value="2"/>
</dbReference>
<keyword evidence="4" id="KW-1185">Reference proteome</keyword>
<dbReference type="Proteomes" id="UP000431533">
    <property type="component" value="Unassembled WGS sequence"/>
</dbReference>
<feature type="compositionally biased region" description="Low complexity" evidence="1">
    <location>
        <begin position="41"/>
        <end position="57"/>
    </location>
</feature>
<feature type="region of interest" description="Disordered" evidence="1">
    <location>
        <begin position="1"/>
        <end position="57"/>
    </location>
</feature>
<feature type="domain" description="PH" evidence="2">
    <location>
        <begin position="315"/>
        <end position="414"/>
    </location>
</feature>
<dbReference type="Pfam" id="PF00169">
    <property type="entry name" value="PH"/>
    <property type="match status" value="2"/>
</dbReference>
<organism evidence="3 4">
    <name type="scientific">Lachnellula hyalina</name>
    <dbReference type="NCBI Taxonomy" id="1316788"/>
    <lineage>
        <taxon>Eukaryota</taxon>
        <taxon>Fungi</taxon>
        <taxon>Dikarya</taxon>
        <taxon>Ascomycota</taxon>
        <taxon>Pezizomycotina</taxon>
        <taxon>Leotiomycetes</taxon>
        <taxon>Helotiales</taxon>
        <taxon>Lachnaceae</taxon>
        <taxon>Lachnellula</taxon>
    </lineage>
</organism>
<dbReference type="CDD" id="cd13299">
    <property type="entry name" value="PH2_PH_fungal"/>
    <property type="match status" value="1"/>
</dbReference>
<sequence length="426" mass="47881">MADVQTPTPTPTQTQKQTTAMMPEASQPRQIPPRTTALQIPRSAAVSLPPSSSASRMRNSHLALDSFSPVNQNGSFEFDRVLKSGYVQKRTRKTKAWKPIYLVLRSNFLSIYRDQKEDKLRHKIQLADLTAVAFLKDPKHKRENVFGLFSPSRNYHLEAKSRKDAEEWVELIRRSARIEEEEEEMLLASPSGNATGTYSGFDRAMQQHNEAKLLHDERLGSSSPEPLESMPQPRSKLGGPRKTSHTFDYSGNELASHSDMSDNDFARAAGASSLSIPEESLAVQAPGTSTGIRPMLGARNASQMSVLNPELDPERVVWQGHLLYLKSKNGIRQWKDLWAVIRPRNIQFYKNDSEYSTLVIIPLNSVINAVEIDPLSRTKRLCFQVITEEKSYKFCARTEDGLNKCLGAIKSLLAKRKEGEMGARGR</sequence>
<dbReference type="OrthoDB" id="2157866at2759"/>
<evidence type="ECO:0000259" key="2">
    <source>
        <dbReference type="PROSITE" id="PS50003"/>
    </source>
</evidence>
<evidence type="ECO:0000313" key="4">
    <source>
        <dbReference type="Proteomes" id="UP000431533"/>
    </source>
</evidence>
<reference evidence="3 4" key="1">
    <citation type="submission" date="2018-05" db="EMBL/GenBank/DDBJ databases">
        <title>Genome sequencing and assembly of the regulated plant pathogen Lachnellula willkommii and related sister species for the development of diagnostic species identification markers.</title>
        <authorList>
            <person name="Giroux E."/>
            <person name="Bilodeau G."/>
        </authorList>
    </citation>
    <scope>NUCLEOTIDE SEQUENCE [LARGE SCALE GENOMIC DNA]</scope>
    <source>
        <strain evidence="3 4">CBS 185.66</strain>
    </source>
</reference>
<protein>
    <submittedName>
        <fullName evidence="3">Putative PH domain-containing protein</fullName>
    </submittedName>
</protein>